<dbReference type="Pfam" id="PF10728">
    <property type="entry name" value="DUF2520"/>
    <property type="match status" value="1"/>
</dbReference>
<dbReference type="SUPFAM" id="SSF51735">
    <property type="entry name" value="NAD(P)-binding Rossmann-fold domains"/>
    <property type="match status" value="1"/>
</dbReference>
<keyword evidence="1" id="KW-0560">Oxidoreductase</keyword>
<dbReference type="Proteomes" id="UP001595533">
    <property type="component" value="Unassembled WGS sequence"/>
</dbReference>
<dbReference type="SUPFAM" id="SSF48179">
    <property type="entry name" value="6-phosphogluconate dehydrogenase C-terminal domain-like"/>
    <property type="match status" value="1"/>
</dbReference>
<dbReference type="InterPro" id="IPR037108">
    <property type="entry name" value="TM1727-like_C_sf"/>
</dbReference>
<evidence type="ECO:0000256" key="1">
    <source>
        <dbReference type="ARBA" id="ARBA00023002"/>
    </source>
</evidence>
<organism evidence="3 4">
    <name type="scientific">Marinicella sediminis</name>
    <dbReference type="NCBI Taxonomy" id="1792834"/>
    <lineage>
        <taxon>Bacteria</taxon>
        <taxon>Pseudomonadati</taxon>
        <taxon>Pseudomonadota</taxon>
        <taxon>Gammaproteobacteria</taxon>
        <taxon>Lysobacterales</taxon>
        <taxon>Marinicellaceae</taxon>
        <taxon>Marinicella</taxon>
    </lineage>
</organism>
<name>A0ABV7J5G8_9GAMM</name>
<comment type="caution">
    <text evidence="3">The sequence shown here is derived from an EMBL/GenBank/DDBJ whole genome shotgun (WGS) entry which is preliminary data.</text>
</comment>
<dbReference type="RefSeq" id="WP_077409827.1">
    <property type="nucleotide sequence ID" value="NZ_JBHRTS010000001.1"/>
</dbReference>
<reference evidence="4" key="1">
    <citation type="journal article" date="2019" name="Int. J. Syst. Evol. Microbiol.">
        <title>The Global Catalogue of Microorganisms (GCM) 10K type strain sequencing project: providing services to taxonomists for standard genome sequencing and annotation.</title>
        <authorList>
            <consortium name="The Broad Institute Genomics Platform"/>
            <consortium name="The Broad Institute Genome Sequencing Center for Infectious Disease"/>
            <person name="Wu L."/>
            <person name="Ma J."/>
        </authorList>
    </citation>
    <scope>NUCLEOTIDE SEQUENCE [LARGE SCALE GENOMIC DNA]</scope>
    <source>
        <strain evidence="4">KCTC 42953</strain>
    </source>
</reference>
<dbReference type="Gene3D" id="1.10.1040.20">
    <property type="entry name" value="ProC-like, C-terminal domain"/>
    <property type="match status" value="1"/>
</dbReference>
<sequence length="272" mass="30627">MNRQVPETIAIIGNGKVARHLVRYCDLVGQPHVQWFRHAHPEARAFGQKPASRLARFRNSLRKLFSTTAVKDLATTVAAVKTVLILLPDDQIESFITRNPVLQHKNCIHFSGSLQTSLASGCHPLMTFGGQPYDLDQYQKIPFVIDLDVDFQQLFPLFNNPTHVIDAEHKVLYHALCVMAGNFSQTLWRLVGQELAGMNLPADLMSSYLKQNTQNFINHPETAATGPFVRGDLQTIDKHIQALTGHPLGEVYQAFYKLHQQHNPTQLRSQSS</sequence>
<feature type="domain" description="DUF2520" evidence="2">
    <location>
        <begin position="152"/>
        <end position="255"/>
    </location>
</feature>
<evidence type="ECO:0000313" key="3">
    <source>
        <dbReference type="EMBL" id="MFC3193179.1"/>
    </source>
</evidence>
<accession>A0ABV7J5G8</accession>
<protein>
    <submittedName>
        <fullName evidence="3">DUF2520 domain-containing protein</fullName>
    </submittedName>
</protein>
<dbReference type="InterPro" id="IPR036291">
    <property type="entry name" value="NAD(P)-bd_dom_sf"/>
</dbReference>
<dbReference type="PANTHER" id="PTHR40459">
    <property type="entry name" value="CONSERVED HYPOTHETICAL ALANINE AND LEUCINE RICH PROTEIN"/>
    <property type="match status" value="1"/>
</dbReference>
<dbReference type="EMBL" id="JBHRTS010000001">
    <property type="protein sequence ID" value="MFC3193179.1"/>
    <property type="molecule type" value="Genomic_DNA"/>
</dbReference>
<gene>
    <name evidence="3" type="ORF">ACFODZ_02880</name>
</gene>
<proteinExistence type="predicted"/>
<evidence type="ECO:0000313" key="4">
    <source>
        <dbReference type="Proteomes" id="UP001595533"/>
    </source>
</evidence>
<dbReference type="InterPro" id="IPR018931">
    <property type="entry name" value="DUF2520"/>
</dbReference>
<dbReference type="Gene3D" id="3.40.50.720">
    <property type="entry name" value="NAD(P)-binding Rossmann-like Domain"/>
    <property type="match status" value="1"/>
</dbReference>
<keyword evidence="4" id="KW-1185">Reference proteome</keyword>
<dbReference type="PANTHER" id="PTHR40459:SF1">
    <property type="entry name" value="CONSERVED HYPOTHETICAL ALANINE AND LEUCINE RICH PROTEIN"/>
    <property type="match status" value="1"/>
</dbReference>
<evidence type="ECO:0000259" key="2">
    <source>
        <dbReference type="Pfam" id="PF10728"/>
    </source>
</evidence>
<dbReference type="InterPro" id="IPR008927">
    <property type="entry name" value="6-PGluconate_DH-like_C_sf"/>
</dbReference>